<sequence length="200" mass="22934">MCCLLPHQRKSYITLLYKKGERTDPGNYGPIALMPLDVKILSRVLAHRLSEVSNKLIQSSQAGFVKGRNLTDRIHLIQALQHKATRNNEEWYATFLDFAKVYDMCPGQKKHSAHSGQDARLMKVRICVTEFERPYALYTASMAVSLVWFRLSMAFIKFQKPKRLQYSHLHAPRSAGVNSLAGFEPYNPNSYSRQRLVICS</sequence>
<dbReference type="InterPro" id="IPR000477">
    <property type="entry name" value="RT_dom"/>
</dbReference>
<comment type="caution">
    <text evidence="2">The sequence shown here is derived from an EMBL/GenBank/DDBJ whole genome shotgun (WGS) entry which is preliminary data.</text>
</comment>
<gene>
    <name evidence="2" type="ORF">Ae201684_005861</name>
</gene>
<dbReference type="VEuPathDB" id="FungiDB:AeMF1_003198"/>
<name>A0A6G0XDK6_9STRA</name>
<keyword evidence="3" id="KW-1185">Reference proteome</keyword>
<evidence type="ECO:0000313" key="3">
    <source>
        <dbReference type="Proteomes" id="UP000481153"/>
    </source>
</evidence>
<accession>A0A6G0XDK6</accession>
<dbReference type="AlphaFoldDB" id="A0A6G0XDK6"/>
<dbReference type="Proteomes" id="UP000481153">
    <property type="component" value="Unassembled WGS sequence"/>
</dbReference>
<feature type="domain" description="Reverse transcriptase" evidence="1">
    <location>
        <begin position="18"/>
        <end position="105"/>
    </location>
</feature>
<protein>
    <recommendedName>
        <fullName evidence="1">Reverse transcriptase domain-containing protein</fullName>
    </recommendedName>
</protein>
<evidence type="ECO:0000259" key="1">
    <source>
        <dbReference type="Pfam" id="PF00078"/>
    </source>
</evidence>
<dbReference type="EMBL" id="VJMJ01000077">
    <property type="protein sequence ID" value="KAF0738303.1"/>
    <property type="molecule type" value="Genomic_DNA"/>
</dbReference>
<dbReference type="PANTHER" id="PTHR19446">
    <property type="entry name" value="REVERSE TRANSCRIPTASES"/>
    <property type="match status" value="1"/>
</dbReference>
<reference evidence="2 3" key="1">
    <citation type="submission" date="2019-07" db="EMBL/GenBank/DDBJ databases">
        <title>Genomics analysis of Aphanomyces spp. identifies a new class of oomycete effector associated with host adaptation.</title>
        <authorList>
            <person name="Gaulin E."/>
        </authorList>
    </citation>
    <scope>NUCLEOTIDE SEQUENCE [LARGE SCALE GENOMIC DNA]</scope>
    <source>
        <strain evidence="2 3">ATCC 201684</strain>
    </source>
</reference>
<proteinExistence type="predicted"/>
<dbReference type="Pfam" id="PF00078">
    <property type="entry name" value="RVT_1"/>
    <property type="match status" value="1"/>
</dbReference>
<organism evidence="2 3">
    <name type="scientific">Aphanomyces euteiches</name>
    <dbReference type="NCBI Taxonomy" id="100861"/>
    <lineage>
        <taxon>Eukaryota</taxon>
        <taxon>Sar</taxon>
        <taxon>Stramenopiles</taxon>
        <taxon>Oomycota</taxon>
        <taxon>Saprolegniomycetes</taxon>
        <taxon>Saprolegniales</taxon>
        <taxon>Verrucalvaceae</taxon>
        <taxon>Aphanomyces</taxon>
    </lineage>
</organism>
<evidence type="ECO:0000313" key="2">
    <source>
        <dbReference type="EMBL" id="KAF0738303.1"/>
    </source>
</evidence>